<accession>A0A382RXI1</accession>
<organism evidence="1">
    <name type="scientific">marine metagenome</name>
    <dbReference type="NCBI Taxonomy" id="408172"/>
    <lineage>
        <taxon>unclassified sequences</taxon>
        <taxon>metagenomes</taxon>
        <taxon>ecological metagenomes</taxon>
    </lineage>
</organism>
<sequence>MRNADDPHMMRPKQEYKPLKGVARQLYLERRVKLSRANTVANSGLGLAFTKVTTQSEKKKESKDEKA</sequence>
<protein>
    <submittedName>
        <fullName evidence="1">Uncharacterized protein</fullName>
    </submittedName>
</protein>
<proteinExistence type="predicted"/>
<dbReference type="AlphaFoldDB" id="A0A382RXI1"/>
<evidence type="ECO:0000313" key="1">
    <source>
        <dbReference type="EMBL" id="SVD01628.1"/>
    </source>
</evidence>
<name>A0A382RXI1_9ZZZZ</name>
<dbReference type="EMBL" id="UINC01124465">
    <property type="protein sequence ID" value="SVD01628.1"/>
    <property type="molecule type" value="Genomic_DNA"/>
</dbReference>
<gene>
    <name evidence="1" type="ORF">METZ01_LOCUS354482</name>
</gene>
<reference evidence="1" key="1">
    <citation type="submission" date="2018-05" db="EMBL/GenBank/DDBJ databases">
        <authorList>
            <person name="Lanie J.A."/>
            <person name="Ng W.-L."/>
            <person name="Kazmierczak K.M."/>
            <person name="Andrzejewski T.M."/>
            <person name="Davidsen T.M."/>
            <person name="Wayne K.J."/>
            <person name="Tettelin H."/>
            <person name="Glass J.I."/>
            <person name="Rusch D."/>
            <person name="Podicherti R."/>
            <person name="Tsui H.-C.T."/>
            <person name="Winkler M.E."/>
        </authorList>
    </citation>
    <scope>NUCLEOTIDE SEQUENCE</scope>
</reference>